<protein>
    <submittedName>
        <fullName evidence="2">Uncharacterized protein</fullName>
    </submittedName>
</protein>
<evidence type="ECO:0000256" key="1">
    <source>
        <dbReference type="SAM" id="MobiDB-lite"/>
    </source>
</evidence>
<dbReference type="EMBL" id="MDYO01000035">
    <property type="protein sequence ID" value="OQD93066.1"/>
    <property type="molecule type" value="Genomic_DNA"/>
</dbReference>
<dbReference type="Proteomes" id="UP000191612">
    <property type="component" value="Unassembled WGS sequence"/>
</dbReference>
<feature type="region of interest" description="Disordered" evidence="1">
    <location>
        <begin position="1"/>
        <end position="53"/>
    </location>
</feature>
<accession>A0A1V6QVU7</accession>
<evidence type="ECO:0000313" key="3">
    <source>
        <dbReference type="Proteomes" id="UP000191612"/>
    </source>
</evidence>
<keyword evidence="3" id="KW-1185">Reference proteome</keyword>
<organism evidence="2 3">
    <name type="scientific">Penicillium solitum</name>
    <dbReference type="NCBI Taxonomy" id="60172"/>
    <lineage>
        <taxon>Eukaryota</taxon>
        <taxon>Fungi</taxon>
        <taxon>Dikarya</taxon>
        <taxon>Ascomycota</taxon>
        <taxon>Pezizomycotina</taxon>
        <taxon>Eurotiomycetes</taxon>
        <taxon>Eurotiomycetidae</taxon>
        <taxon>Eurotiales</taxon>
        <taxon>Aspergillaceae</taxon>
        <taxon>Penicillium</taxon>
    </lineage>
</organism>
<comment type="caution">
    <text evidence="2">The sequence shown here is derived from an EMBL/GenBank/DDBJ whole genome shotgun (WGS) entry which is preliminary data.</text>
</comment>
<name>A0A1V6QVU7_9EURO</name>
<gene>
    <name evidence="2" type="ORF">PENSOL_c035G01711</name>
</gene>
<proteinExistence type="predicted"/>
<sequence length="87" mass="9813">MDSNYPARLRPGASRDPRRAGRANQGAGRDDRQQHHYRIQQYQHQSQHHHQDRNIDPISLLELIDVGILVAALASALPDGDGDIPMR</sequence>
<evidence type="ECO:0000313" key="2">
    <source>
        <dbReference type="EMBL" id="OQD93066.1"/>
    </source>
</evidence>
<dbReference type="AlphaFoldDB" id="A0A1V6QVU7"/>
<reference evidence="3" key="1">
    <citation type="journal article" date="2017" name="Nat. Microbiol.">
        <title>Global analysis of biosynthetic gene clusters reveals vast potential of secondary metabolite production in Penicillium species.</title>
        <authorList>
            <person name="Nielsen J.C."/>
            <person name="Grijseels S."/>
            <person name="Prigent S."/>
            <person name="Ji B."/>
            <person name="Dainat J."/>
            <person name="Nielsen K.F."/>
            <person name="Frisvad J.C."/>
            <person name="Workman M."/>
            <person name="Nielsen J."/>
        </authorList>
    </citation>
    <scope>NUCLEOTIDE SEQUENCE [LARGE SCALE GENOMIC DNA]</scope>
    <source>
        <strain evidence="3">IBT 29525</strain>
    </source>
</reference>